<evidence type="ECO:0000259" key="8">
    <source>
        <dbReference type="Pfam" id="PF02838"/>
    </source>
</evidence>
<dbReference type="GO" id="GO:0005975">
    <property type="term" value="P:carbohydrate metabolic process"/>
    <property type="evidence" value="ECO:0007669"/>
    <property type="project" value="InterPro"/>
</dbReference>
<dbReference type="GO" id="GO:0016020">
    <property type="term" value="C:membrane"/>
    <property type="evidence" value="ECO:0007669"/>
    <property type="project" value="TreeGrafter"/>
</dbReference>
<evidence type="ECO:0000256" key="3">
    <source>
        <dbReference type="ARBA" id="ARBA00012663"/>
    </source>
</evidence>
<dbReference type="InterPro" id="IPR029018">
    <property type="entry name" value="Hex-like_dom2"/>
</dbReference>
<dbReference type="Gene3D" id="3.30.379.10">
    <property type="entry name" value="Chitobiase/beta-hexosaminidase domain 2-like"/>
    <property type="match status" value="1"/>
</dbReference>
<evidence type="ECO:0000256" key="1">
    <source>
        <dbReference type="ARBA" id="ARBA00001231"/>
    </source>
</evidence>
<dbReference type="PRINTS" id="PR00738">
    <property type="entry name" value="GLHYDRLASE20"/>
</dbReference>
<evidence type="ECO:0000256" key="5">
    <source>
        <dbReference type="ARBA" id="ARBA00023295"/>
    </source>
</evidence>
<dbReference type="EMBL" id="RCUY01000005">
    <property type="protein sequence ID" value="RLP82988.1"/>
    <property type="molecule type" value="Genomic_DNA"/>
</dbReference>
<organism evidence="9 10">
    <name type="scientific">Mycetocola lacteus</name>
    <dbReference type="NCBI Taxonomy" id="76637"/>
    <lineage>
        <taxon>Bacteria</taxon>
        <taxon>Bacillati</taxon>
        <taxon>Actinomycetota</taxon>
        <taxon>Actinomycetes</taxon>
        <taxon>Micrococcales</taxon>
        <taxon>Microbacteriaceae</taxon>
        <taxon>Mycetocola</taxon>
    </lineage>
</organism>
<keyword evidence="4" id="KW-0378">Hydrolase</keyword>
<evidence type="ECO:0000256" key="2">
    <source>
        <dbReference type="ARBA" id="ARBA00006285"/>
    </source>
</evidence>
<feature type="domain" description="Beta-hexosaminidase bacterial type N-terminal" evidence="8">
    <location>
        <begin position="8"/>
        <end position="142"/>
    </location>
</feature>
<comment type="catalytic activity">
    <reaction evidence="1">
        <text>Hydrolysis of terminal non-reducing N-acetyl-D-hexosamine residues in N-acetyl-beta-D-hexosaminides.</text>
        <dbReference type="EC" id="3.2.1.52"/>
    </reaction>
</comment>
<dbReference type="RefSeq" id="WP_121688126.1">
    <property type="nucleotide sequence ID" value="NZ_RCUY01000005.1"/>
</dbReference>
<feature type="active site" description="Proton donor" evidence="6">
    <location>
        <position position="298"/>
    </location>
</feature>
<keyword evidence="5" id="KW-0326">Glycosidase</keyword>
<feature type="domain" description="Glycoside hydrolase family 20 catalytic" evidence="7">
    <location>
        <begin position="146"/>
        <end position="350"/>
    </location>
</feature>
<proteinExistence type="inferred from homology"/>
<comment type="caution">
    <text evidence="9">The sequence shown here is derived from an EMBL/GenBank/DDBJ whole genome shotgun (WGS) entry which is preliminary data.</text>
</comment>
<dbReference type="InterPro" id="IPR015882">
    <property type="entry name" value="HEX_bac_N"/>
</dbReference>
<dbReference type="Pfam" id="PF00728">
    <property type="entry name" value="Glyco_hydro_20"/>
    <property type="match status" value="2"/>
</dbReference>
<dbReference type="GO" id="GO:0030203">
    <property type="term" value="P:glycosaminoglycan metabolic process"/>
    <property type="evidence" value="ECO:0007669"/>
    <property type="project" value="TreeGrafter"/>
</dbReference>
<evidence type="ECO:0000313" key="10">
    <source>
        <dbReference type="Proteomes" id="UP000269438"/>
    </source>
</evidence>
<dbReference type="GO" id="GO:0004563">
    <property type="term" value="F:beta-N-acetylhexosaminidase activity"/>
    <property type="evidence" value="ECO:0007669"/>
    <property type="project" value="UniProtKB-EC"/>
</dbReference>
<comment type="similarity">
    <text evidence="2">Belongs to the glycosyl hydrolase 20 family.</text>
</comment>
<evidence type="ECO:0000313" key="9">
    <source>
        <dbReference type="EMBL" id="RLP82988.1"/>
    </source>
</evidence>
<dbReference type="AlphaFoldDB" id="A0A3L7AU27"/>
<protein>
    <recommendedName>
        <fullName evidence="3">beta-N-acetylhexosaminidase</fullName>
        <ecNumber evidence="3">3.2.1.52</ecNumber>
    </recommendedName>
</protein>
<dbReference type="PANTHER" id="PTHR22600:SF57">
    <property type="entry name" value="BETA-N-ACETYLHEXOSAMINIDASE"/>
    <property type="match status" value="1"/>
</dbReference>
<dbReference type="SUPFAM" id="SSF55545">
    <property type="entry name" value="beta-N-acetylhexosaminidase-like domain"/>
    <property type="match status" value="1"/>
</dbReference>
<dbReference type="EC" id="3.2.1.52" evidence="3"/>
<gene>
    <name evidence="9" type="ORF">D9V34_07015</name>
</gene>
<feature type="domain" description="Glycoside hydrolase family 20 catalytic" evidence="7">
    <location>
        <begin position="385"/>
        <end position="494"/>
    </location>
</feature>
<dbReference type="PANTHER" id="PTHR22600">
    <property type="entry name" value="BETA-HEXOSAMINIDASE"/>
    <property type="match status" value="1"/>
</dbReference>
<dbReference type="Proteomes" id="UP000269438">
    <property type="component" value="Unassembled WGS sequence"/>
</dbReference>
<dbReference type="InterPro" id="IPR017853">
    <property type="entry name" value="GH"/>
</dbReference>
<dbReference type="SUPFAM" id="SSF51445">
    <property type="entry name" value="(Trans)glycosidases"/>
    <property type="match status" value="1"/>
</dbReference>
<dbReference type="Pfam" id="PF02838">
    <property type="entry name" value="Glyco_hydro_20b"/>
    <property type="match status" value="1"/>
</dbReference>
<name>A0A3L7AU27_9MICO</name>
<dbReference type="Gene3D" id="3.20.20.80">
    <property type="entry name" value="Glycosidases"/>
    <property type="match status" value="1"/>
</dbReference>
<sequence length="535" mass="57780">MTHTTPSPLVPLPASVHLGDPIALGETLRIEAAPGLDAVLDTFATLARRTRGVEVEPVAVGIDARIRVELGLDPESTGIAPAAGFDPRPVPADERFTIDTHEGLVLLRAASPEGAFRGLVTILQALDTSGPGLVLPALTIVDGPAFAWRGLSFDTVRHLYPTAEIEAVIDLLAYHRISVLHLHLSDTQGWRLESTAYPRAASVSAAGEREHWTREEFRALITFAAARFITIIPELDLPGHTAAAIAAYPELDTPGTFDHPQVKFLSPENPEAVTFATTVLSELAEISPGPYLHIGGDEAFGMPDEQYADFVRLLHAHVRSLGKRVIGWQEAARAEVFESSDVLQFWIAEKDAFDADAMRASVPEEYLPLVELAAKTFAHAPGDISLATGRETPILVSSSSPLYLDRRHAEGRVDADGTPLAEAPGEPGFPHYAAEPTSGLNDWDPAAHARTALNDARVVGVEAAIWAETIESIDDLAFLLLPRLPLVAERMWRAESREWADTAARLRAQTPVWDALGFGGYYRSAEVFGTAEAQA</sequence>
<accession>A0A3L7AU27</accession>
<dbReference type="InterPro" id="IPR015883">
    <property type="entry name" value="Glyco_hydro_20_cat"/>
</dbReference>
<dbReference type="InterPro" id="IPR025705">
    <property type="entry name" value="Beta_hexosaminidase_sua/sub"/>
</dbReference>
<evidence type="ECO:0000259" key="7">
    <source>
        <dbReference type="Pfam" id="PF00728"/>
    </source>
</evidence>
<evidence type="ECO:0000256" key="4">
    <source>
        <dbReference type="ARBA" id="ARBA00022801"/>
    </source>
</evidence>
<evidence type="ECO:0000256" key="6">
    <source>
        <dbReference type="PIRSR" id="PIRSR625705-1"/>
    </source>
</evidence>
<reference evidence="9 10" key="1">
    <citation type="submission" date="2018-10" db="EMBL/GenBank/DDBJ databases">
        <authorList>
            <person name="Li J."/>
        </authorList>
    </citation>
    <scope>NUCLEOTIDE SEQUENCE [LARGE SCALE GENOMIC DNA]</scope>
    <source>
        <strain evidence="9 10">JCM 11654</strain>
    </source>
</reference>
<keyword evidence="10" id="KW-1185">Reference proteome</keyword>
<dbReference type="OrthoDB" id="9763537at2"/>